<comment type="caution">
    <text evidence="2">The sequence shown here is derived from an EMBL/GenBank/DDBJ whole genome shotgun (WGS) entry which is preliminary data.</text>
</comment>
<feature type="transmembrane region" description="Helical" evidence="1">
    <location>
        <begin position="38"/>
        <end position="60"/>
    </location>
</feature>
<feature type="transmembrane region" description="Helical" evidence="1">
    <location>
        <begin position="12"/>
        <end position="32"/>
    </location>
</feature>
<keyword evidence="1" id="KW-1133">Transmembrane helix</keyword>
<protein>
    <recommendedName>
        <fullName evidence="4">SLC26A/SulP transporter domain-containing protein</fullName>
    </recommendedName>
</protein>
<keyword evidence="1" id="KW-0812">Transmembrane</keyword>
<gene>
    <name evidence="2" type="ORF">EVA69_02535</name>
</gene>
<name>A0A520S2V9_9GAMM</name>
<dbReference type="EMBL" id="SHAH01000024">
    <property type="protein sequence ID" value="RZO76807.1"/>
    <property type="molecule type" value="Genomic_DNA"/>
</dbReference>
<proteinExistence type="predicted"/>
<evidence type="ECO:0000313" key="2">
    <source>
        <dbReference type="EMBL" id="RZO76807.1"/>
    </source>
</evidence>
<accession>A0A520S2V9</accession>
<keyword evidence="1" id="KW-0472">Membrane</keyword>
<reference evidence="2 3" key="1">
    <citation type="submission" date="2019-02" db="EMBL/GenBank/DDBJ databases">
        <title>Prokaryotic population dynamics and viral predation in marine succession experiment using metagenomics: the confinement effect.</title>
        <authorList>
            <person name="Haro-Moreno J.M."/>
            <person name="Rodriguez-Valera F."/>
            <person name="Lopez-Perez M."/>
        </authorList>
    </citation>
    <scope>NUCLEOTIDE SEQUENCE [LARGE SCALE GENOMIC DNA]</scope>
    <source>
        <strain evidence="2">MED-G158</strain>
    </source>
</reference>
<dbReference type="AlphaFoldDB" id="A0A520S2V9"/>
<evidence type="ECO:0000256" key="1">
    <source>
        <dbReference type="SAM" id="Phobius"/>
    </source>
</evidence>
<sequence length="155" mass="16649">MQSNHFANILSGSLIALVNISVADSVAALLFAQTDPRLMVPGIAILLIGTLVTGLGGSLFSHFHSVICSPRNGLVPVFAVMVTGIYASFGSEYSIAAEATIIAAFMVTTLFRLDKDKLESMSRKFPASTAALHTYIVKVLSERLSRANRNLSRYI</sequence>
<dbReference type="Proteomes" id="UP000320404">
    <property type="component" value="Unassembled WGS sequence"/>
</dbReference>
<feature type="transmembrane region" description="Helical" evidence="1">
    <location>
        <begin position="72"/>
        <end position="89"/>
    </location>
</feature>
<evidence type="ECO:0000313" key="3">
    <source>
        <dbReference type="Proteomes" id="UP000320404"/>
    </source>
</evidence>
<evidence type="ECO:0008006" key="4">
    <source>
        <dbReference type="Google" id="ProtNLM"/>
    </source>
</evidence>
<organism evidence="2 3">
    <name type="scientific">OM182 bacterium</name>
    <dbReference type="NCBI Taxonomy" id="2510334"/>
    <lineage>
        <taxon>Bacteria</taxon>
        <taxon>Pseudomonadati</taxon>
        <taxon>Pseudomonadota</taxon>
        <taxon>Gammaproteobacteria</taxon>
        <taxon>OMG group</taxon>
        <taxon>OM182 clade</taxon>
    </lineage>
</organism>
<feature type="transmembrane region" description="Helical" evidence="1">
    <location>
        <begin position="95"/>
        <end position="113"/>
    </location>
</feature>